<dbReference type="InterPro" id="IPR018357">
    <property type="entry name" value="Hexapep_transf_CS"/>
</dbReference>
<feature type="binding site" evidence="18">
    <location>
        <position position="392"/>
    </location>
    <ligand>
        <name>acetyl-CoA</name>
        <dbReference type="ChEBI" id="CHEBI:57288"/>
    </ligand>
</feature>
<dbReference type="GO" id="GO:0009252">
    <property type="term" value="P:peptidoglycan biosynthetic process"/>
    <property type="evidence" value="ECO:0007669"/>
    <property type="project" value="UniProtKB-UniRule"/>
</dbReference>
<comment type="similarity">
    <text evidence="3 18">In the N-terminal section; belongs to the N-acetylglucosamine-1-phosphate uridyltransferase family.</text>
</comment>
<keyword evidence="6 18" id="KW-0548">Nucleotidyltransferase</keyword>
<dbReference type="GO" id="GO:0003977">
    <property type="term" value="F:UDP-N-acetylglucosamine diphosphorylase activity"/>
    <property type="evidence" value="ECO:0007669"/>
    <property type="project" value="UniProtKB-UniRule"/>
</dbReference>
<feature type="binding site" evidence="18">
    <location>
        <position position="231"/>
    </location>
    <ligand>
        <name>UDP-N-acetyl-alpha-D-glucosamine</name>
        <dbReference type="ChEBI" id="CHEBI:57705"/>
    </ligand>
</feature>
<comment type="catalytic activity">
    <reaction evidence="16 18">
        <text>N-acetyl-alpha-D-glucosamine 1-phosphate + UTP + H(+) = UDP-N-acetyl-alpha-D-glucosamine + diphosphate</text>
        <dbReference type="Rhea" id="RHEA:13509"/>
        <dbReference type="ChEBI" id="CHEBI:15378"/>
        <dbReference type="ChEBI" id="CHEBI:33019"/>
        <dbReference type="ChEBI" id="CHEBI:46398"/>
        <dbReference type="ChEBI" id="CHEBI:57705"/>
        <dbReference type="ChEBI" id="CHEBI:57776"/>
        <dbReference type="EC" id="2.7.7.23"/>
    </reaction>
</comment>
<keyword evidence="4 18" id="KW-0963">Cytoplasm</keyword>
<dbReference type="NCBIfam" id="NF010933">
    <property type="entry name" value="PRK14353.1"/>
    <property type="match status" value="1"/>
</dbReference>
<evidence type="ECO:0000256" key="14">
    <source>
        <dbReference type="ARBA" id="ARBA00023316"/>
    </source>
</evidence>
<sequence>MTDRPLLAIILAAGHGTRMKSRRPKVLHEVARRPMVGHVLDAARAAGADEVAVVISASGDQVREAIATDDADTQVFVQAEQLGTAHAVDAAREAFAGFDGDVLVLYGDTPMIRPETLRRLREALSDGSALAVLGFDAADPTGYGRLLRDEEGALIGIREEKDASADERVIRQCNSGVMAFRAEALRELLPRIGNDNAKGEYYLTDAVALARGQGYDVAVAMGEEAEVLGVNDRAQLAAAEAKMQQRLRDAAMDGGATLIDPATVTFSYDTVLGPDVVVEPNVIFGPGVTVGDSARINGFSHIEGARVGPGASVGPFARLRPGAELGENVRIGNFVEIKKASIEDDAKVNHLTYIGDSRVGAGANIGAGTITCNYDGHEKHHTDIGAGAFIGSNSALVAPVKIGDRAYIGSGSVITRDVSAGSLALSRAPQEEREGWADRMHARRGRDKG</sequence>
<evidence type="ECO:0000256" key="7">
    <source>
        <dbReference type="ARBA" id="ARBA00022723"/>
    </source>
</evidence>
<comment type="function">
    <text evidence="17 18">Catalyzes the last two sequential reactions in the de novo biosynthetic pathway for UDP-N-acetylglucosamine (UDP-GlcNAc). The C-terminal domain catalyzes the transfer of acetyl group from acetyl coenzyme A to glucosamine-1-phosphate (GlcN-1-P) to produce N-acetylglucosamine-1-phosphate (GlcNAc-1-P), which is converted into UDP-GlcNAc by the transfer of uridine 5-monophosphate (from uridine 5-triphosphate), a reaction catalyzed by the N-terminal domain.</text>
</comment>
<feature type="binding site" evidence="18">
    <location>
        <position position="174"/>
    </location>
    <ligand>
        <name>UDP-N-acetyl-alpha-D-glucosamine</name>
        <dbReference type="ChEBI" id="CHEBI:57705"/>
    </ligand>
</feature>
<feature type="binding site" evidence="18">
    <location>
        <begin position="373"/>
        <end position="374"/>
    </location>
    <ligand>
        <name>acetyl-CoA</name>
        <dbReference type="ChEBI" id="CHEBI:57288"/>
    </ligand>
</feature>
<dbReference type="OrthoDB" id="9775031at2"/>
<feature type="binding site" evidence="18">
    <location>
        <position position="410"/>
    </location>
    <ligand>
        <name>acetyl-CoA</name>
        <dbReference type="ChEBI" id="CHEBI:57288"/>
    </ligand>
</feature>
<protein>
    <recommendedName>
        <fullName evidence="18">Bifunctional protein GlmU</fullName>
    </recommendedName>
    <domain>
        <recommendedName>
            <fullName evidence="18">UDP-N-acetylglucosamine pyrophosphorylase</fullName>
            <ecNumber evidence="18">2.7.7.23</ecNumber>
        </recommendedName>
        <alternativeName>
            <fullName evidence="18">N-acetylglucosamine-1-phosphate uridyltransferase</fullName>
        </alternativeName>
    </domain>
    <domain>
        <recommendedName>
            <fullName evidence="18">Glucosamine-1-phosphate N-acetyltransferase</fullName>
            <ecNumber evidence="18">2.3.1.157</ecNumber>
        </recommendedName>
    </domain>
</protein>
<dbReference type="PROSITE" id="PS00101">
    <property type="entry name" value="HEXAPEP_TRANSFERASES"/>
    <property type="match status" value="1"/>
</dbReference>
<feature type="region of interest" description="Disordered" evidence="19">
    <location>
        <begin position="425"/>
        <end position="449"/>
    </location>
</feature>
<dbReference type="AlphaFoldDB" id="A0A397QDR4"/>
<dbReference type="RefSeq" id="WP_119061040.1">
    <property type="nucleotide sequence ID" value="NZ_QXDF01000001.1"/>
</dbReference>
<feature type="compositionally biased region" description="Basic and acidic residues" evidence="19">
    <location>
        <begin position="429"/>
        <end position="440"/>
    </location>
</feature>
<feature type="binding site" evidence="18">
    <location>
        <position position="367"/>
    </location>
    <ligand>
        <name>acetyl-CoA</name>
        <dbReference type="ChEBI" id="CHEBI:57288"/>
    </ligand>
</feature>
<evidence type="ECO:0000256" key="2">
    <source>
        <dbReference type="ARBA" id="ARBA00007707"/>
    </source>
</evidence>
<dbReference type="SUPFAM" id="SSF51161">
    <property type="entry name" value="Trimeric LpxA-like enzymes"/>
    <property type="match status" value="1"/>
</dbReference>
<feature type="binding site" evidence="18">
    <location>
        <position position="231"/>
    </location>
    <ligand>
        <name>Mg(2+)</name>
        <dbReference type="ChEBI" id="CHEBI:18420"/>
    </ligand>
</feature>
<evidence type="ECO:0000313" key="21">
    <source>
        <dbReference type="EMBL" id="RIA56224.1"/>
    </source>
</evidence>
<evidence type="ECO:0000256" key="19">
    <source>
        <dbReference type="SAM" id="MobiDB-lite"/>
    </source>
</evidence>
<feature type="binding site" evidence="18">
    <location>
        <position position="108"/>
    </location>
    <ligand>
        <name>Mg(2+)</name>
        <dbReference type="ChEBI" id="CHEBI:18420"/>
    </ligand>
</feature>
<dbReference type="GO" id="GO:0008360">
    <property type="term" value="P:regulation of cell shape"/>
    <property type="evidence" value="ECO:0007669"/>
    <property type="project" value="UniProtKB-KW"/>
</dbReference>
<name>A0A397QDR4_9HYPH</name>
<evidence type="ECO:0000313" key="22">
    <source>
        <dbReference type="Proteomes" id="UP000266273"/>
    </source>
</evidence>
<evidence type="ECO:0000256" key="8">
    <source>
        <dbReference type="ARBA" id="ARBA00022737"/>
    </source>
</evidence>
<comment type="subunit">
    <text evidence="18">Homotrimer.</text>
</comment>
<evidence type="ECO:0000256" key="12">
    <source>
        <dbReference type="ARBA" id="ARBA00023268"/>
    </source>
</evidence>
<dbReference type="NCBIfam" id="TIGR01173">
    <property type="entry name" value="glmU"/>
    <property type="match status" value="1"/>
</dbReference>
<evidence type="ECO:0000259" key="20">
    <source>
        <dbReference type="Pfam" id="PF12804"/>
    </source>
</evidence>
<feature type="region of interest" description="N-acetyltransferase" evidence="18">
    <location>
        <begin position="255"/>
        <end position="449"/>
    </location>
</feature>
<keyword evidence="9 18" id="KW-0460">Magnesium</keyword>
<comment type="caution">
    <text evidence="21">The sequence shown here is derived from an EMBL/GenBank/DDBJ whole genome shotgun (WGS) entry which is preliminary data.</text>
</comment>
<dbReference type="SUPFAM" id="SSF53448">
    <property type="entry name" value="Nucleotide-diphospho-sugar transferases"/>
    <property type="match status" value="1"/>
</dbReference>
<keyword evidence="7 18" id="KW-0479">Metal-binding</keyword>
<evidence type="ECO:0000256" key="11">
    <source>
        <dbReference type="ARBA" id="ARBA00022984"/>
    </source>
</evidence>
<feature type="binding site" evidence="18">
    <location>
        <position position="159"/>
    </location>
    <ligand>
        <name>UDP-N-acetyl-alpha-D-glucosamine</name>
        <dbReference type="ChEBI" id="CHEBI:57705"/>
    </ligand>
</feature>
<feature type="binding site" evidence="18">
    <location>
        <position position="338"/>
    </location>
    <ligand>
        <name>UDP-N-acetyl-alpha-D-glucosamine</name>
        <dbReference type="ChEBI" id="CHEBI:57705"/>
    </ligand>
</feature>
<dbReference type="GO" id="GO:0005737">
    <property type="term" value="C:cytoplasm"/>
    <property type="evidence" value="ECO:0007669"/>
    <property type="project" value="UniProtKB-SubCell"/>
</dbReference>
<evidence type="ECO:0000256" key="10">
    <source>
        <dbReference type="ARBA" id="ARBA00022960"/>
    </source>
</evidence>
<dbReference type="UniPathway" id="UPA00113">
    <property type="reaction ID" value="UER00532"/>
</dbReference>
<dbReference type="GO" id="GO:0019134">
    <property type="term" value="F:glucosamine-1-phosphate N-acetyltransferase activity"/>
    <property type="evidence" value="ECO:0007669"/>
    <property type="project" value="UniProtKB-UniRule"/>
</dbReference>
<comment type="subcellular location">
    <subcellularLocation>
        <location evidence="1 18">Cytoplasm</location>
    </subcellularLocation>
</comment>
<dbReference type="PANTHER" id="PTHR43584">
    <property type="entry name" value="NUCLEOTIDYL TRANSFERASE"/>
    <property type="match status" value="1"/>
</dbReference>
<feature type="binding site" evidence="18">
    <location>
        <position position="144"/>
    </location>
    <ligand>
        <name>UDP-N-acetyl-alpha-D-glucosamine</name>
        <dbReference type="ChEBI" id="CHEBI:57705"/>
    </ligand>
</feature>
<comment type="similarity">
    <text evidence="2 18">In the C-terminal section; belongs to the transferase hexapeptide repeat family.</text>
</comment>
<feature type="active site" description="Proton acceptor" evidence="18">
    <location>
        <position position="350"/>
    </location>
</feature>
<dbReference type="InterPro" id="IPR025877">
    <property type="entry name" value="MobA-like_NTP_Trfase"/>
</dbReference>
<reference evidence="21 22" key="1">
    <citation type="submission" date="2018-08" db="EMBL/GenBank/DDBJ databases">
        <title>Genomic Encyclopedia of Archaeal and Bacterial Type Strains, Phase II (KMG-II): from individual species to whole genera.</title>
        <authorList>
            <person name="Goeker M."/>
        </authorList>
    </citation>
    <scope>NUCLEOTIDE SEQUENCE [LARGE SCALE GENOMIC DNA]</scope>
    <source>
        <strain evidence="21 22">DSM 5002</strain>
    </source>
</reference>
<dbReference type="InterPro" id="IPR001451">
    <property type="entry name" value="Hexapep"/>
</dbReference>
<dbReference type="Pfam" id="PF12804">
    <property type="entry name" value="NTP_transf_3"/>
    <property type="match status" value="1"/>
</dbReference>
<evidence type="ECO:0000256" key="1">
    <source>
        <dbReference type="ARBA" id="ARBA00004496"/>
    </source>
</evidence>
<dbReference type="PANTHER" id="PTHR43584:SF3">
    <property type="entry name" value="BIFUNCTIONAL PROTEIN GLMU"/>
    <property type="match status" value="1"/>
</dbReference>
<keyword evidence="13 18" id="KW-0012">Acyltransferase</keyword>
<dbReference type="EMBL" id="QXDF01000001">
    <property type="protein sequence ID" value="RIA56224.1"/>
    <property type="molecule type" value="Genomic_DNA"/>
</dbReference>
<comment type="cofactor">
    <cofactor evidence="18">
        <name>Mg(2+)</name>
        <dbReference type="ChEBI" id="CHEBI:18420"/>
    </cofactor>
    <text evidence="18">Binds 1 Mg(2+) ion per subunit.</text>
</comment>
<dbReference type="InterPro" id="IPR029044">
    <property type="entry name" value="Nucleotide-diphossugar_trans"/>
</dbReference>
<keyword evidence="22" id="KW-1185">Reference proteome</keyword>
<feature type="binding site" evidence="18">
    <location>
        <begin position="106"/>
        <end position="108"/>
    </location>
    <ligand>
        <name>UDP-N-acetyl-alpha-D-glucosamine</name>
        <dbReference type="ChEBI" id="CHEBI:57705"/>
    </ligand>
</feature>
<evidence type="ECO:0000256" key="4">
    <source>
        <dbReference type="ARBA" id="ARBA00022490"/>
    </source>
</evidence>
<evidence type="ECO:0000256" key="16">
    <source>
        <dbReference type="ARBA" id="ARBA00048493"/>
    </source>
</evidence>
<evidence type="ECO:0000256" key="5">
    <source>
        <dbReference type="ARBA" id="ARBA00022679"/>
    </source>
</evidence>
<dbReference type="CDD" id="cd02540">
    <property type="entry name" value="GT2_GlmU_N_bac"/>
    <property type="match status" value="1"/>
</dbReference>
<comment type="pathway">
    <text evidence="18">Nucleotide-sugar biosynthesis; UDP-N-acetyl-alpha-D-glucosamine biosynthesis; N-acetyl-alpha-D-glucosamine 1-phosphate from alpha-D-glucosamine 6-phosphate (route II): step 2/2.</text>
</comment>
<dbReference type="InterPro" id="IPR011004">
    <property type="entry name" value="Trimer_LpxA-like_sf"/>
</dbReference>
<dbReference type="UniPathway" id="UPA00973"/>
<feature type="binding site" evidence="18">
    <location>
        <position position="353"/>
    </location>
    <ligand>
        <name>UDP-N-acetyl-alpha-D-glucosamine</name>
        <dbReference type="ChEBI" id="CHEBI:57705"/>
    </ligand>
</feature>
<dbReference type="Gene3D" id="3.90.550.10">
    <property type="entry name" value="Spore Coat Polysaccharide Biosynthesis Protein SpsA, Chain A"/>
    <property type="match status" value="1"/>
</dbReference>
<comment type="pathway">
    <text evidence="18">Bacterial outer membrane biogenesis; LPS lipid A biosynthesis.</text>
</comment>
<dbReference type="Pfam" id="PF00132">
    <property type="entry name" value="Hexapep"/>
    <property type="match status" value="2"/>
</dbReference>
<dbReference type="GO" id="GO:0009245">
    <property type="term" value="P:lipid A biosynthetic process"/>
    <property type="evidence" value="ECO:0007669"/>
    <property type="project" value="UniProtKB-UniRule"/>
</dbReference>
<evidence type="ECO:0000256" key="18">
    <source>
        <dbReference type="HAMAP-Rule" id="MF_01631"/>
    </source>
</evidence>
<dbReference type="GO" id="GO:0000287">
    <property type="term" value="F:magnesium ion binding"/>
    <property type="evidence" value="ECO:0007669"/>
    <property type="project" value="UniProtKB-UniRule"/>
</dbReference>
<keyword evidence="14 18" id="KW-0961">Cell wall biogenesis/degradation</keyword>
<dbReference type="EC" id="2.3.1.157" evidence="18"/>
<keyword evidence="5 18" id="KW-0808">Transferase</keyword>
<accession>A0A397QDR4</accession>
<dbReference type="Proteomes" id="UP000266273">
    <property type="component" value="Unassembled WGS sequence"/>
</dbReference>
<feature type="binding site" evidence="18">
    <location>
        <position position="320"/>
    </location>
    <ligand>
        <name>UDP-N-acetyl-alpha-D-glucosamine</name>
        <dbReference type="ChEBI" id="CHEBI:57705"/>
    </ligand>
</feature>
<feature type="region of interest" description="Pyrophosphorylase" evidence="18">
    <location>
        <begin position="1"/>
        <end position="233"/>
    </location>
</feature>
<feature type="binding site" evidence="18">
    <location>
        <position position="78"/>
    </location>
    <ligand>
        <name>UDP-N-acetyl-alpha-D-glucosamine</name>
        <dbReference type="ChEBI" id="CHEBI:57705"/>
    </ligand>
</feature>
<feature type="binding site" evidence="18">
    <location>
        <position position="364"/>
    </location>
    <ligand>
        <name>UDP-N-acetyl-alpha-D-glucosamine</name>
        <dbReference type="ChEBI" id="CHEBI:57705"/>
    </ligand>
</feature>
<evidence type="ECO:0000256" key="9">
    <source>
        <dbReference type="ARBA" id="ARBA00022842"/>
    </source>
</evidence>
<dbReference type="InterPro" id="IPR005882">
    <property type="entry name" value="Bifunctional_GlmU"/>
</dbReference>
<comment type="catalytic activity">
    <reaction evidence="15 18">
        <text>alpha-D-glucosamine 1-phosphate + acetyl-CoA = N-acetyl-alpha-D-glucosamine 1-phosphate + CoA + H(+)</text>
        <dbReference type="Rhea" id="RHEA:13725"/>
        <dbReference type="ChEBI" id="CHEBI:15378"/>
        <dbReference type="ChEBI" id="CHEBI:57287"/>
        <dbReference type="ChEBI" id="CHEBI:57288"/>
        <dbReference type="ChEBI" id="CHEBI:57776"/>
        <dbReference type="ChEBI" id="CHEBI:58516"/>
        <dbReference type="EC" id="2.3.1.157"/>
    </reaction>
</comment>
<keyword evidence="10 18" id="KW-0133">Cell shape</keyword>
<evidence type="ECO:0000256" key="17">
    <source>
        <dbReference type="ARBA" id="ARBA00049628"/>
    </source>
</evidence>
<feature type="domain" description="MobA-like NTP transferase" evidence="20">
    <location>
        <begin position="8"/>
        <end position="159"/>
    </location>
</feature>
<evidence type="ECO:0000256" key="13">
    <source>
        <dbReference type="ARBA" id="ARBA00023315"/>
    </source>
</evidence>
<evidence type="ECO:0000256" key="3">
    <source>
        <dbReference type="ARBA" id="ARBA00007947"/>
    </source>
</evidence>
<dbReference type="Gene3D" id="2.160.10.10">
    <property type="entry name" value="Hexapeptide repeat proteins"/>
    <property type="match status" value="1"/>
</dbReference>
<dbReference type="GO" id="GO:0016020">
    <property type="term" value="C:membrane"/>
    <property type="evidence" value="ECO:0007669"/>
    <property type="project" value="GOC"/>
</dbReference>
<dbReference type="EC" id="2.7.7.23" evidence="18"/>
<proteinExistence type="inferred from homology"/>
<evidence type="ECO:0000256" key="6">
    <source>
        <dbReference type="ARBA" id="ARBA00022695"/>
    </source>
</evidence>
<feature type="binding site" evidence="18">
    <location>
        <position position="427"/>
    </location>
    <ligand>
        <name>acetyl-CoA</name>
        <dbReference type="ChEBI" id="CHEBI:57288"/>
    </ligand>
</feature>
<dbReference type="HAMAP" id="MF_01631">
    <property type="entry name" value="GlmU"/>
    <property type="match status" value="1"/>
</dbReference>
<feature type="region of interest" description="Linker" evidence="18">
    <location>
        <begin position="234"/>
        <end position="254"/>
    </location>
</feature>
<feature type="binding site" evidence="18">
    <location>
        <position position="25"/>
    </location>
    <ligand>
        <name>UDP-N-acetyl-alpha-D-glucosamine</name>
        <dbReference type="ChEBI" id="CHEBI:57705"/>
    </ligand>
</feature>
<dbReference type="InterPro" id="IPR038009">
    <property type="entry name" value="GlmU_C_LbH"/>
</dbReference>
<feature type="binding site" evidence="18">
    <location>
        <begin position="83"/>
        <end position="84"/>
    </location>
    <ligand>
        <name>UDP-N-acetyl-alpha-D-glucosamine</name>
        <dbReference type="ChEBI" id="CHEBI:57705"/>
    </ligand>
</feature>
<gene>
    <name evidence="18" type="primary">glmU</name>
    <name evidence="21" type="ORF">BXY53_1326</name>
</gene>
<dbReference type="CDD" id="cd03353">
    <property type="entry name" value="LbH_GlmU_C"/>
    <property type="match status" value="1"/>
</dbReference>
<keyword evidence="11 18" id="KW-0573">Peptidoglycan synthesis</keyword>
<evidence type="ECO:0000256" key="15">
    <source>
        <dbReference type="ARBA" id="ARBA00048247"/>
    </source>
</evidence>
<dbReference type="GO" id="GO:0006048">
    <property type="term" value="P:UDP-N-acetylglucosamine biosynthetic process"/>
    <property type="evidence" value="ECO:0007669"/>
    <property type="project" value="UniProtKB-UniPathway"/>
</dbReference>
<feature type="binding site" evidence="18">
    <location>
        <begin position="11"/>
        <end position="14"/>
    </location>
    <ligand>
        <name>UDP-N-acetyl-alpha-D-glucosamine</name>
        <dbReference type="ChEBI" id="CHEBI:57705"/>
    </ligand>
</feature>
<dbReference type="GO" id="GO:0000902">
    <property type="term" value="P:cell morphogenesis"/>
    <property type="evidence" value="ECO:0007669"/>
    <property type="project" value="UniProtKB-UniRule"/>
</dbReference>
<dbReference type="GO" id="GO:0071555">
    <property type="term" value="P:cell wall organization"/>
    <property type="evidence" value="ECO:0007669"/>
    <property type="project" value="UniProtKB-KW"/>
</dbReference>
<organism evidence="21 22">
    <name type="scientific">Dichotomicrobium thermohalophilum</name>
    <dbReference type="NCBI Taxonomy" id="933063"/>
    <lineage>
        <taxon>Bacteria</taxon>
        <taxon>Pseudomonadati</taxon>
        <taxon>Pseudomonadota</taxon>
        <taxon>Alphaproteobacteria</taxon>
        <taxon>Hyphomicrobiales</taxon>
        <taxon>Hyphomicrobiaceae</taxon>
        <taxon>Dichotomicrobium</taxon>
    </lineage>
</organism>
<keyword evidence="8 18" id="KW-0677">Repeat</keyword>
<keyword evidence="12 18" id="KW-0511">Multifunctional enzyme</keyword>
<dbReference type="InterPro" id="IPR050065">
    <property type="entry name" value="GlmU-like"/>
</dbReference>
<comment type="pathway">
    <text evidence="18">Nucleotide-sugar biosynthesis; UDP-N-acetyl-alpha-D-glucosamine biosynthesis; UDP-N-acetyl-alpha-D-glucosamine from N-acetyl-alpha-D-glucosamine 1-phosphate: step 1/1.</text>
</comment>